<dbReference type="OrthoDB" id="1246308at2759"/>
<dbReference type="CDD" id="cd14798">
    <property type="entry name" value="RX-CC_like"/>
    <property type="match status" value="1"/>
</dbReference>
<keyword evidence="5" id="KW-0611">Plant defense</keyword>
<name>A0A1S4BPT4_TOBAC</name>
<dbReference type="InterPro" id="IPR055414">
    <property type="entry name" value="LRR_R13L4/SHOC2-like"/>
</dbReference>
<dbReference type="InterPro" id="IPR036388">
    <property type="entry name" value="WH-like_DNA-bd_sf"/>
</dbReference>
<evidence type="ECO:0000313" key="9">
    <source>
        <dbReference type="RefSeq" id="XP_016490897.1"/>
    </source>
</evidence>
<dbReference type="GO" id="GO:0005524">
    <property type="term" value="F:ATP binding"/>
    <property type="evidence" value="ECO:0007669"/>
    <property type="project" value="UniProtKB-KW"/>
</dbReference>
<dbReference type="RefSeq" id="XP_016490897.1">
    <property type="nucleotide sequence ID" value="XM_016635411.1"/>
</dbReference>
<evidence type="ECO:0000256" key="3">
    <source>
        <dbReference type="ARBA" id="ARBA00022737"/>
    </source>
</evidence>
<keyword evidence="6" id="KW-0067">ATP-binding</keyword>
<organism evidence="9">
    <name type="scientific">Nicotiana tabacum</name>
    <name type="common">Common tobacco</name>
    <dbReference type="NCBI Taxonomy" id="4097"/>
    <lineage>
        <taxon>Eukaryota</taxon>
        <taxon>Viridiplantae</taxon>
        <taxon>Streptophyta</taxon>
        <taxon>Embryophyta</taxon>
        <taxon>Tracheophyta</taxon>
        <taxon>Spermatophyta</taxon>
        <taxon>Magnoliopsida</taxon>
        <taxon>eudicotyledons</taxon>
        <taxon>Gunneridae</taxon>
        <taxon>Pentapetalae</taxon>
        <taxon>asterids</taxon>
        <taxon>lamiids</taxon>
        <taxon>Solanales</taxon>
        <taxon>Solanaceae</taxon>
        <taxon>Nicotianoideae</taxon>
        <taxon>Nicotianeae</taxon>
        <taxon>Nicotiana</taxon>
    </lineage>
</organism>
<evidence type="ECO:0000259" key="7">
    <source>
        <dbReference type="Pfam" id="PF00931"/>
    </source>
</evidence>
<dbReference type="InterPro" id="IPR032675">
    <property type="entry name" value="LRR_dom_sf"/>
</dbReference>
<dbReference type="FunFam" id="3.40.50.300:FF:001091">
    <property type="entry name" value="Probable disease resistance protein At1g61300"/>
    <property type="match status" value="1"/>
</dbReference>
<dbReference type="InterPro" id="IPR002182">
    <property type="entry name" value="NB-ARC"/>
</dbReference>
<keyword evidence="3" id="KW-0677">Repeat</keyword>
<feature type="domain" description="Disease resistance R13L4/SHOC-2-like LRR" evidence="8">
    <location>
        <begin position="418"/>
        <end position="745"/>
    </location>
</feature>
<sequence length="819" mass="94210">MAYAAITSLMNTIQQSMQLTRCNLRSFYEKLESLRSIMEKLCNITEDIEALTSLEAEIKEVAFSAEDKVDSRSIKVLCLKTPTLRNNAFWKLCCCLEQAVERIDSIMKQWMAIRDWYTNIKGLKAQKFSLASIPERVVEPENIMVGHEIEFEMMQDQLARGSSELEAVSIIGMGGIGKTTLANKLYTDSFIMSRFDIRAKVTVSQEYCVRNVLLGLLSSISGRTNEYFEQDDGQLADQLQKLLKGRRYLIVIDDIWTTEAWDDIKLCFPDYTNGSRILLTTRNVEVAEYASSEDAEIYADKLLELWAADGFLKVEEMKSIEEVAEKCLKDLIDRSLISIHYVTGDGRVKFCRIHDVIRELCLKEARNMNIVNFIGEKNDQNPSAQSMHFSSNSRGRTSTQLNYRIIVKKLARCPNNEARSIFFFNSKSGFMSELLPFKLVRVLDLSLMNFIVFPSGILDLIHLRYLALRLSPTVHYYLGKETLSSIDIPPSISRLCYLETFILGQPHYEAPRHPLILPSEILTMPQLRHLRLGWNYLHYHELTENSLVLKNLRHLSGWNPWYCTGSFFRLFPNLKKLEIWGVEEDFRSRKDLYDFRCLDQLEELEFHMSHLNYHACFLESITPSGATPQDPLRFLKMPGPTPTHTIPPTPDAVPPLLLPPPDAFPQNLKTLSLYMTCLWWKDLSIVGKLPKLEVLKLIADPCKGKEWEVVEDGFPCLKFLYLEEVDFKYWRASCHHFPCLERLVIVHCWCLDSIPQDFADITTLVRISVTGCAESVGISAEQIQQDMLDNYGSSSLVVHIGSVFKPKEEEEEEEEEETY</sequence>
<dbReference type="Gene3D" id="3.40.50.300">
    <property type="entry name" value="P-loop containing nucleotide triphosphate hydrolases"/>
    <property type="match status" value="1"/>
</dbReference>
<dbReference type="SUPFAM" id="SSF52540">
    <property type="entry name" value="P-loop containing nucleoside triphosphate hydrolases"/>
    <property type="match status" value="1"/>
</dbReference>
<evidence type="ECO:0000256" key="5">
    <source>
        <dbReference type="ARBA" id="ARBA00022821"/>
    </source>
</evidence>
<evidence type="ECO:0000256" key="6">
    <source>
        <dbReference type="ARBA" id="ARBA00022840"/>
    </source>
</evidence>
<keyword evidence="2" id="KW-0433">Leucine-rich repeat</keyword>
<dbReference type="GO" id="GO:0043531">
    <property type="term" value="F:ADP binding"/>
    <property type="evidence" value="ECO:0007669"/>
    <property type="project" value="InterPro"/>
</dbReference>
<dbReference type="Gene3D" id="3.80.10.10">
    <property type="entry name" value="Ribonuclease Inhibitor"/>
    <property type="match status" value="2"/>
</dbReference>
<protein>
    <submittedName>
        <fullName evidence="9">Late blight resistance protein homolog R1B-13 isoform X2</fullName>
    </submittedName>
</protein>
<proteinExistence type="inferred from homology"/>
<dbReference type="SUPFAM" id="SSF52058">
    <property type="entry name" value="L domain-like"/>
    <property type="match status" value="1"/>
</dbReference>
<dbReference type="Pfam" id="PF00931">
    <property type="entry name" value="NB-ARC"/>
    <property type="match status" value="1"/>
</dbReference>
<dbReference type="Gene3D" id="1.20.5.4130">
    <property type="match status" value="1"/>
</dbReference>
<dbReference type="Pfam" id="PF23598">
    <property type="entry name" value="LRR_14"/>
    <property type="match status" value="1"/>
</dbReference>
<dbReference type="Gene3D" id="1.10.10.10">
    <property type="entry name" value="Winged helix-like DNA-binding domain superfamily/Winged helix DNA-binding domain"/>
    <property type="match status" value="1"/>
</dbReference>
<evidence type="ECO:0000256" key="2">
    <source>
        <dbReference type="ARBA" id="ARBA00022614"/>
    </source>
</evidence>
<reference evidence="9" key="1">
    <citation type="submission" date="2025-08" db="UniProtKB">
        <authorList>
            <consortium name="RefSeq"/>
        </authorList>
    </citation>
    <scope>IDENTIFICATION</scope>
</reference>
<dbReference type="PANTHER" id="PTHR15140:SF29">
    <property type="entry name" value="LATE BLIGHT RESISTANCE PROTEIN R1-A-LIKE"/>
    <property type="match status" value="1"/>
</dbReference>
<accession>A0A1S4BPT4</accession>
<feature type="domain" description="NB-ARC" evidence="7">
    <location>
        <begin position="151"/>
        <end position="297"/>
    </location>
</feature>
<dbReference type="PRINTS" id="PR00364">
    <property type="entry name" value="DISEASERSIST"/>
</dbReference>
<comment type="similarity">
    <text evidence="1">Belongs to the disease resistance NB-LRR family.</text>
</comment>
<dbReference type="AlphaFoldDB" id="A0A1S4BPT4"/>
<dbReference type="PANTHER" id="PTHR15140">
    <property type="entry name" value="TUBULIN-SPECIFIC CHAPERONE E"/>
    <property type="match status" value="1"/>
</dbReference>
<evidence type="ECO:0000259" key="8">
    <source>
        <dbReference type="Pfam" id="PF23598"/>
    </source>
</evidence>
<dbReference type="InterPro" id="IPR038005">
    <property type="entry name" value="RX-like_CC"/>
</dbReference>
<evidence type="ECO:0000256" key="4">
    <source>
        <dbReference type="ARBA" id="ARBA00022741"/>
    </source>
</evidence>
<dbReference type="GO" id="GO:0006952">
    <property type="term" value="P:defense response"/>
    <property type="evidence" value="ECO:0007669"/>
    <property type="project" value="UniProtKB-KW"/>
</dbReference>
<gene>
    <name evidence="9" type="primary">LOC107810601</name>
</gene>
<evidence type="ECO:0000256" key="1">
    <source>
        <dbReference type="ARBA" id="ARBA00008894"/>
    </source>
</evidence>
<keyword evidence="4" id="KW-0547">Nucleotide-binding</keyword>
<dbReference type="InterPro" id="IPR027417">
    <property type="entry name" value="P-loop_NTPase"/>
</dbReference>